<dbReference type="CDD" id="cd09917">
    <property type="entry name" value="F-box_SF"/>
    <property type="match status" value="1"/>
</dbReference>
<dbReference type="PANTHER" id="PTHR24414">
    <property type="entry name" value="F-BOX/KELCH-REPEAT PROTEIN SKIP4"/>
    <property type="match status" value="1"/>
</dbReference>
<dbReference type="PANTHER" id="PTHR24414:SF44">
    <property type="entry name" value="F-BOX DOMAIN-CONTAINING PROTEIN"/>
    <property type="match status" value="1"/>
</dbReference>
<feature type="compositionally biased region" description="Basic and acidic residues" evidence="1">
    <location>
        <begin position="1"/>
        <end position="11"/>
    </location>
</feature>
<dbReference type="GO" id="GO:0005634">
    <property type="term" value="C:nucleus"/>
    <property type="evidence" value="ECO:0007669"/>
    <property type="project" value="TreeGrafter"/>
</dbReference>
<dbReference type="EnsemblPlants" id="Kaladp0050s0145.1.v1.1">
    <property type="protein sequence ID" value="Kaladp0050s0145.1.v1.1"/>
    <property type="gene ID" value="Kaladp0050s0145.v1.1"/>
</dbReference>
<reference evidence="3" key="1">
    <citation type="submission" date="2021-01" db="UniProtKB">
        <authorList>
            <consortium name="EnsemblPlants"/>
        </authorList>
    </citation>
    <scope>IDENTIFICATION</scope>
</reference>
<dbReference type="SUPFAM" id="SSF81383">
    <property type="entry name" value="F-box domain"/>
    <property type="match status" value="1"/>
</dbReference>
<dbReference type="InterPro" id="IPR050354">
    <property type="entry name" value="F-box/kelch-repeat_ARATH"/>
</dbReference>
<organism evidence="3 4">
    <name type="scientific">Kalanchoe fedtschenkoi</name>
    <name type="common">Lavender scallops</name>
    <name type="synonym">South American air plant</name>
    <dbReference type="NCBI Taxonomy" id="63787"/>
    <lineage>
        <taxon>Eukaryota</taxon>
        <taxon>Viridiplantae</taxon>
        <taxon>Streptophyta</taxon>
        <taxon>Embryophyta</taxon>
        <taxon>Tracheophyta</taxon>
        <taxon>Spermatophyta</taxon>
        <taxon>Magnoliopsida</taxon>
        <taxon>eudicotyledons</taxon>
        <taxon>Gunneridae</taxon>
        <taxon>Pentapetalae</taxon>
        <taxon>Saxifragales</taxon>
        <taxon>Crassulaceae</taxon>
        <taxon>Kalanchoe</taxon>
    </lineage>
</organism>
<accession>A0A7N0U1L8</accession>
<dbReference type="InterPro" id="IPR036047">
    <property type="entry name" value="F-box-like_dom_sf"/>
</dbReference>
<dbReference type="InterPro" id="IPR001810">
    <property type="entry name" value="F-box_dom"/>
</dbReference>
<dbReference type="GO" id="GO:0043161">
    <property type="term" value="P:proteasome-mediated ubiquitin-dependent protein catabolic process"/>
    <property type="evidence" value="ECO:0007669"/>
    <property type="project" value="TreeGrafter"/>
</dbReference>
<dbReference type="AlphaFoldDB" id="A0A7N0U1L8"/>
<evidence type="ECO:0000256" key="1">
    <source>
        <dbReference type="SAM" id="MobiDB-lite"/>
    </source>
</evidence>
<protein>
    <recommendedName>
        <fullName evidence="2">F-box domain-containing protein</fullName>
    </recommendedName>
</protein>
<dbReference type="Pfam" id="PF00646">
    <property type="entry name" value="F-box"/>
    <property type="match status" value="1"/>
</dbReference>
<proteinExistence type="predicted"/>
<dbReference type="Gene3D" id="2.120.10.80">
    <property type="entry name" value="Kelch-type beta propeller"/>
    <property type="match status" value="1"/>
</dbReference>
<dbReference type="Gramene" id="Kaladp0050s0145.1.v1.1">
    <property type="protein sequence ID" value="Kaladp0050s0145.1.v1.1"/>
    <property type="gene ID" value="Kaladp0050s0145.v1.1"/>
</dbReference>
<feature type="region of interest" description="Disordered" evidence="1">
    <location>
        <begin position="1"/>
        <end position="22"/>
    </location>
</feature>
<dbReference type="OMA" id="WIELRTG"/>
<dbReference type="SMART" id="SM00256">
    <property type="entry name" value="FBOX"/>
    <property type="match status" value="1"/>
</dbReference>
<feature type="domain" description="F-box" evidence="2">
    <location>
        <begin position="25"/>
        <end position="65"/>
    </location>
</feature>
<keyword evidence="4" id="KW-1185">Reference proteome</keyword>
<evidence type="ECO:0000313" key="3">
    <source>
        <dbReference type="EnsemblPlants" id="Kaladp0050s0145.1.v1.1"/>
    </source>
</evidence>
<evidence type="ECO:0000313" key="4">
    <source>
        <dbReference type="Proteomes" id="UP000594263"/>
    </source>
</evidence>
<dbReference type="Proteomes" id="UP000594263">
    <property type="component" value="Unplaced"/>
</dbReference>
<dbReference type="InterPro" id="IPR015915">
    <property type="entry name" value="Kelch-typ_b-propeller"/>
</dbReference>
<evidence type="ECO:0000259" key="2">
    <source>
        <dbReference type="SMART" id="SM00256"/>
    </source>
</evidence>
<dbReference type="SUPFAM" id="SSF117281">
    <property type="entry name" value="Kelch motif"/>
    <property type="match status" value="1"/>
</dbReference>
<dbReference type="Gene3D" id="1.20.1280.50">
    <property type="match status" value="1"/>
</dbReference>
<dbReference type="GO" id="GO:0005829">
    <property type="term" value="C:cytosol"/>
    <property type="evidence" value="ECO:0007669"/>
    <property type="project" value="TreeGrafter"/>
</dbReference>
<sequence length="389" mass="42952">MKLDEEERTRPGEGQGQVEGFEPPLYGDVLEKILSHLPLIDLVPASHVSRTWRLNVDSSLRHVNRPKPWLIVRRQSRRPPLASTTHAYDPRSNIWMTLVDRPSTELTPRSAASTRSSHSGLVYDLSPARLSFSHDALFSKWHHVSPPSVWRTDPIVAKVGRRVVVAGGTWDFEDDPLSVEIYDTEIGKWDVCGSMPDILKDSAASTWLSVAANDLKMFVSEKSSGIAYSFDPVTKVWVGPIDLRPDPMMYSSAISFAGNKLLMVGLIGESTATKSLKLWEVAFNSESVNVRVKCNLIGEVPALLVEKLKGRSGSMSSVSLTAAGEFLYVCNPSEPEEVVLGEVRGGGCSWGSVRNPAVDDGNRMERFLFSCASVGIEELQGRKRFKVVK</sequence>
<name>A0A7N0U1L8_KALFE</name>